<dbReference type="PANTHER" id="PTHR42760:SF133">
    <property type="entry name" value="3-OXOACYL-[ACYL-CARRIER-PROTEIN] REDUCTASE"/>
    <property type="match status" value="1"/>
</dbReference>
<dbReference type="CDD" id="cd05233">
    <property type="entry name" value="SDR_c"/>
    <property type="match status" value="1"/>
</dbReference>
<dbReference type="InterPro" id="IPR002347">
    <property type="entry name" value="SDR_fam"/>
</dbReference>
<dbReference type="GO" id="GO:0016616">
    <property type="term" value="F:oxidoreductase activity, acting on the CH-OH group of donors, NAD or NADP as acceptor"/>
    <property type="evidence" value="ECO:0007669"/>
    <property type="project" value="TreeGrafter"/>
</dbReference>
<gene>
    <name evidence="3" type="ORF">S03H2_32015</name>
</gene>
<dbReference type="InterPro" id="IPR020904">
    <property type="entry name" value="Sc_DH/Rdtase_CS"/>
</dbReference>
<dbReference type="PANTHER" id="PTHR42760">
    <property type="entry name" value="SHORT-CHAIN DEHYDROGENASES/REDUCTASES FAMILY MEMBER"/>
    <property type="match status" value="1"/>
</dbReference>
<comment type="caution">
    <text evidence="3">The sequence shown here is derived from an EMBL/GenBank/DDBJ whole genome shotgun (WGS) entry which is preliminary data.</text>
</comment>
<proteinExistence type="inferred from homology"/>
<feature type="non-terminal residue" evidence="3">
    <location>
        <position position="1"/>
    </location>
</feature>
<dbReference type="PRINTS" id="PR00080">
    <property type="entry name" value="SDRFAMILY"/>
</dbReference>
<name>X1G4C8_9ZZZZ</name>
<accession>X1G4C8</accession>
<dbReference type="Gene3D" id="3.40.50.720">
    <property type="entry name" value="NAD(P)-binding Rossmann-like Domain"/>
    <property type="match status" value="1"/>
</dbReference>
<sequence length="203" mass="23013">FGRIDIVIINAGSAIIFEKPYLKLSLPEIASQMREQYEEFAVHTTLLSLAAAKQMAPLYKDIRVGRNGHLDDSGNIIVNLGSVVFQPIRDDLLAYGAAKRAAVHIVMSMAGVLSQYNIRVNGIAPGYADTERPAKFYRRMPQIRADITKHNILRPVFQHPNSVMLAILYILQDHYLTGEFIRLDGGWHMHFDNYFNKRTVDNN</sequence>
<dbReference type="PROSITE" id="PS00061">
    <property type="entry name" value="ADH_SHORT"/>
    <property type="match status" value="1"/>
</dbReference>
<protein>
    <recommendedName>
        <fullName evidence="4">Short-chain dehydrogenase/reductase SDR</fullName>
    </recommendedName>
</protein>
<dbReference type="PRINTS" id="PR00081">
    <property type="entry name" value="GDHRDH"/>
</dbReference>
<dbReference type="EMBL" id="BARU01019444">
    <property type="protein sequence ID" value="GAH52776.1"/>
    <property type="molecule type" value="Genomic_DNA"/>
</dbReference>
<dbReference type="InterPro" id="IPR036291">
    <property type="entry name" value="NAD(P)-bd_dom_sf"/>
</dbReference>
<dbReference type="Pfam" id="PF13561">
    <property type="entry name" value="adh_short_C2"/>
    <property type="match status" value="1"/>
</dbReference>
<evidence type="ECO:0000313" key="3">
    <source>
        <dbReference type="EMBL" id="GAH52776.1"/>
    </source>
</evidence>
<reference evidence="3" key="1">
    <citation type="journal article" date="2014" name="Front. Microbiol.">
        <title>High frequency of phylogenetically diverse reductive dehalogenase-homologous genes in deep subseafloor sedimentary metagenomes.</title>
        <authorList>
            <person name="Kawai M."/>
            <person name="Futagami T."/>
            <person name="Toyoda A."/>
            <person name="Takaki Y."/>
            <person name="Nishi S."/>
            <person name="Hori S."/>
            <person name="Arai W."/>
            <person name="Tsubouchi T."/>
            <person name="Morono Y."/>
            <person name="Uchiyama I."/>
            <person name="Ito T."/>
            <person name="Fujiyama A."/>
            <person name="Inagaki F."/>
            <person name="Takami H."/>
        </authorList>
    </citation>
    <scope>NUCLEOTIDE SEQUENCE</scope>
    <source>
        <strain evidence="3">Expedition CK06-06</strain>
    </source>
</reference>
<dbReference type="SUPFAM" id="SSF51735">
    <property type="entry name" value="NAD(P)-binding Rossmann-fold domains"/>
    <property type="match status" value="1"/>
</dbReference>
<dbReference type="AlphaFoldDB" id="X1G4C8"/>
<evidence type="ECO:0008006" key="4">
    <source>
        <dbReference type="Google" id="ProtNLM"/>
    </source>
</evidence>
<keyword evidence="2" id="KW-0560">Oxidoreductase</keyword>
<comment type="similarity">
    <text evidence="1">Belongs to the short-chain dehydrogenases/reductases (SDR) family.</text>
</comment>
<evidence type="ECO:0000256" key="2">
    <source>
        <dbReference type="ARBA" id="ARBA00023002"/>
    </source>
</evidence>
<evidence type="ECO:0000256" key="1">
    <source>
        <dbReference type="ARBA" id="ARBA00006484"/>
    </source>
</evidence>
<organism evidence="3">
    <name type="scientific">marine sediment metagenome</name>
    <dbReference type="NCBI Taxonomy" id="412755"/>
    <lineage>
        <taxon>unclassified sequences</taxon>
        <taxon>metagenomes</taxon>
        <taxon>ecological metagenomes</taxon>
    </lineage>
</organism>